<organism evidence="4 5">
    <name type="scientific">Nonomuraea ferruginea</name>
    <dbReference type="NCBI Taxonomy" id="46174"/>
    <lineage>
        <taxon>Bacteria</taxon>
        <taxon>Bacillati</taxon>
        <taxon>Actinomycetota</taxon>
        <taxon>Actinomycetes</taxon>
        <taxon>Streptosporangiales</taxon>
        <taxon>Streptosporangiaceae</taxon>
        <taxon>Nonomuraea</taxon>
    </lineage>
</organism>
<dbReference type="InterPro" id="IPR015797">
    <property type="entry name" value="NUDIX_hydrolase-like_dom_sf"/>
</dbReference>
<dbReference type="InterPro" id="IPR000086">
    <property type="entry name" value="NUDIX_hydrolase_dom"/>
</dbReference>
<sequence length="186" mass="20907">MRDAEAGTIRQLSTKVVYANAWMKVREDEIERPDGSRGTYGYVDKPDFALVIPMERDGFHLVEEYRYPVRRRSWSFPQGSAAEPTPEDVARTELAEETGLRARTWTPLGALDNAHGLATQRLHVYLATGLEAGAAEREHTEQDMRRRWVSRAEFEDMLRAGEVGDSGSVAAYTLLTLHERVTPASG</sequence>
<dbReference type="Pfam" id="PF00293">
    <property type="entry name" value="NUDIX"/>
    <property type="match status" value="1"/>
</dbReference>
<comment type="cofactor">
    <cofactor evidence="1">
        <name>Mg(2+)</name>
        <dbReference type="ChEBI" id="CHEBI:18420"/>
    </cofactor>
</comment>
<evidence type="ECO:0000256" key="2">
    <source>
        <dbReference type="ARBA" id="ARBA00022801"/>
    </source>
</evidence>
<accession>A0ABT4SQQ5</accession>
<dbReference type="CDD" id="cd24161">
    <property type="entry name" value="NUDIX_ADPRase_Ndx2"/>
    <property type="match status" value="1"/>
</dbReference>
<name>A0ABT4SQQ5_9ACTN</name>
<dbReference type="GO" id="GO:0016787">
    <property type="term" value="F:hydrolase activity"/>
    <property type="evidence" value="ECO:0007669"/>
    <property type="project" value="UniProtKB-KW"/>
</dbReference>
<proteinExistence type="predicted"/>
<dbReference type="SUPFAM" id="SSF55811">
    <property type="entry name" value="Nudix"/>
    <property type="match status" value="1"/>
</dbReference>
<evidence type="ECO:0000313" key="5">
    <source>
        <dbReference type="Proteomes" id="UP001212498"/>
    </source>
</evidence>
<gene>
    <name evidence="4" type="ORF">OUY24_02120</name>
</gene>
<keyword evidence="5" id="KW-1185">Reference proteome</keyword>
<comment type="caution">
    <text evidence="4">The sequence shown here is derived from an EMBL/GenBank/DDBJ whole genome shotgun (WGS) entry which is preliminary data.</text>
</comment>
<dbReference type="Proteomes" id="UP001212498">
    <property type="component" value="Unassembled WGS sequence"/>
</dbReference>
<protein>
    <submittedName>
        <fullName evidence="4">NUDIX hydrolase</fullName>
    </submittedName>
</protein>
<dbReference type="EMBL" id="JAPNUD010000003">
    <property type="protein sequence ID" value="MDA0639409.1"/>
    <property type="molecule type" value="Genomic_DNA"/>
</dbReference>
<keyword evidence="2 4" id="KW-0378">Hydrolase</keyword>
<dbReference type="RefSeq" id="WP_148030460.1">
    <property type="nucleotide sequence ID" value="NZ_BAABFD010000001.1"/>
</dbReference>
<evidence type="ECO:0000259" key="3">
    <source>
        <dbReference type="Pfam" id="PF00293"/>
    </source>
</evidence>
<feature type="domain" description="Nudix hydrolase" evidence="3">
    <location>
        <begin position="50"/>
        <end position="157"/>
    </location>
</feature>
<reference evidence="4 5" key="1">
    <citation type="submission" date="2022-11" db="EMBL/GenBank/DDBJ databases">
        <title>Nonomuraea corallina sp. nov., a new species of the genus Nonomuraea isolated from sea side sediment in Thai sea.</title>
        <authorList>
            <person name="Ngamcharungchit C."/>
            <person name="Matsumoto A."/>
            <person name="Suriyachadkun C."/>
            <person name="Panbangred W."/>
            <person name="Inahashi Y."/>
            <person name="Intra B."/>
        </authorList>
    </citation>
    <scope>NUCLEOTIDE SEQUENCE [LARGE SCALE GENOMIC DNA]</scope>
    <source>
        <strain evidence="4 5">DSM 43553</strain>
    </source>
</reference>
<evidence type="ECO:0000256" key="1">
    <source>
        <dbReference type="ARBA" id="ARBA00001946"/>
    </source>
</evidence>
<dbReference type="PANTHER" id="PTHR11839:SF18">
    <property type="entry name" value="NUDIX HYDROLASE DOMAIN-CONTAINING PROTEIN"/>
    <property type="match status" value="1"/>
</dbReference>
<evidence type="ECO:0000313" key="4">
    <source>
        <dbReference type="EMBL" id="MDA0639409.1"/>
    </source>
</evidence>
<dbReference type="Gene3D" id="3.90.79.10">
    <property type="entry name" value="Nucleoside Triphosphate Pyrophosphohydrolase"/>
    <property type="match status" value="1"/>
</dbReference>
<dbReference type="PANTHER" id="PTHR11839">
    <property type="entry name" value="UDP/ADP-SUGAR PYROPHOSPHATASE"/>
    <property type="match status" value="1"/>
</dbReference>